<evidence type="ECO:0000259" key="10">
    <source>
        <dbReference type="SMART" id="SM00387"/>
    </source>
</evidence>
<sequence length="439" mass="50215">MSNLKAIRLLRQLLILINFTAVVYNASLYLFATKYITEKGLSHSLLEKLNAVPAAPTVMFWSSILSFFCLLLVMQMRNRLSEQGKTNNGWLLSLELLLLLTTFIFLQSSYNGLILLVFIDVFYSFTDFYILQRRRYWFFFIALSFGALLISNYDILSLVIKIPSLDTYLDFFPTTVRLITLSLKNFIASLNIIVFIISLVTYIMYTVSENHKIEEELRMASQTNIELNSYVAVTEKIVEDRERKRLSREIHDTLGHALTGISAGIDAVRVLVDLDPNRAKEQLKSMSGVVRDGIRDVRRSLEKLRPGALEGRTLKDGLEKMVSDYQELSKLKINFSYEWGDVDLDMTKEDVIFRVIQESVTNSLRHGHAQTVTISMVNDTVYYIIIQDDGVGFDDLHYGYGLTQMKERLSIIGGKAEFYNDNGFKTIISIPKSKGEEGK</sequence>
<feature type="transmembrane region" description="Helical" evidence="9">
    <location>
        <begin position="52"/>
        <end position="74"/>
    </location>
</feature>
<keyword evidence="9" id="KW-1133">Transmembrane helix</keyword>
<organism evidence="11 12">
    <name type="scientific">Streptococcus macacae NCTC 11558</name>
    <dbReference type="NCBI Taxonomy" id="764298"/>
    <lineage>
        <taxon>Bacteria</taxon>
        <taxon>Bacillati</taxon>
        <taxon>Bacillota</taxon>
        <taxon>Bacilli</taxon>
        <taxon>Lactobacillales</taxon>
        <taxon>Streptococcaceae</taxon>
        <taxon>Streptococcus</taxon>
    </lineage>
</organism>
<proteinExistence type="predicted"/>
<dbReference type="EC" id="2.7.13.3" evidence="2"/>
<gene>
    <name evidence="11" type="ORF">STRMA_1410</name>
</gene>
<keyword evidence="7" id="KW-0067">ATP-binding</keyword>
<dbReference type="GO" id="GO:0000155">
    <property type="term" value="F:phosphorelay sensor kinase activity"/>
    <property type="evidence" value="ECO:0007669"/>
    <property type="project" value="InterPro"/>
</dbReference>
<feature type="transmembrane region" description="Helical" evidence="9">
    <location>
        <begin position="12"/>
        <end position="32"/>
    </location>
</feature>
<evidence type="ECO:0000256" key="8">
    <source>
        <dbReference type="ARBA" id="ARBA00023012"/>
    </source>
</evidence>
<dbReference type="InterPro" id="IPR036890">
    <property type="entry name" value="HATPase_C_sf"/>
</dbReference>
<dbReference type="RefSeq" id="WP_003081132.1">
    <property type="nucleotide sequence ID" value="NZ_AEUW02000001.1"/>
</dbReference>
<dbReference type="Proteomes" id="UP000003573">
    <property type="component" value="Unassembled WGS sequence"/>
</dbReference>
<feature type="domain" description="Histidine kinase/HSP90-like ATPase" evidence="10">
    <location>
        <begin position="347"/>
        <end position="434"/>
    </location>
</feature>
<evidence type="ECO:0000256" key="9">
    <source>
        <dbReference type="SAM" id="Phobius"/>
    </source>
</evidence>
<dbReference type="PANTHER" id="PTHR24421:SF10">
    <property type="entry name" value="NITRATE_NITRITE SENSOR PROTEIN NARQ"/>
    <property type="match status" value="1"/>
</dbReference>
<evidence type="ECO:0000313" key="11">
    <source>
        <dbReference type="EMBL" id="EHJ52745.1"/>
    </source>
</evidence>
<evidence type="ECO:0000256" key="3">
    <source>
        <dbReference type="ARBA" id="ARBA00022553"/>
    </source>
</evidence>
<dbReference type="EMBL" id="AEUW02000001">
    <property type="protein sequence ID" value="EHJ52745.1"/>
    <property type="molecule type" value="Genomic_DNA"/>
</dbReference>
<keyword evidence="6 11" id="KW-0418">Kinase</keyword>
<dbReference type="GO" id="GO:0046983">
    <property type="term" value="F:protein dimerization activity"/>
    <property type="evidence" value="ECO:0007669"/>
    <property type="project" value="InterPro"/>
</dbReference>
<dbReference type="InterPro" id="IPR003594">
    <property type="entry name" value="HATPase_dom"/>
</dbReference>
<feature type="transmembrane region" description="Helical" evidence="9">
    <location>
        <begin position="186"/>
        <end position="205"/>
    </location>
</feature>
<dbReference type="STRING" id="764298.STRMA_1410"/>
<evidence type="ECO:0000256" key="5">
    <source>
        <dbReference type="ARBA" id="ARBA00022741"/>
    </source>
</evidence>
<evidence type="ECO:0000256" key="7">
    <source>
        <dbReference type="ARBA" id="ARBA00022840"/>
    </source>
</evidence>
<dbReference type="InterPro" id="IPR011712">
    <property type="entry name" value="Sig_transdc_His_kin_sub3_dim/P"/>
</dbReference>
<comment type="catalytic activity">
    <reaction evidence="1">
        <text>ATP + protein L-histidine = ADP + protein N-phospho-L-histidine.</text>
        <dbReference type="EC" id="2.7.13.3"/>
    </reaction>
</comment>
<reference evidence="11 12" key="1">
    <citation type="journal article" date="2014" name="Int. J. Syst. Evol. Microbiol.">
        <title>Phylogenomics and the dynamic genome evolution of the genus Streptococcus.</title>
        <authorList>
            <consortium name="The Broad Institute Genome Sequencing Platform"/>
            <person name="Richards V.P."/>
            <person name="Palmer S.R."/>
            <person name="Pavinski Bitar P.D."/>
            <person name="Qin X."/>
            <person name="Weinstock G.M."/>
            <person name="Highlander S.K."/>
            <person name="Town C.D."/>
            <person name="Burne R.A."/>
            <person name="Stanhope M.J."/>
        </authorList>
    </citation>
    <scope>NUCLEOTIDE SEQUENCE [LARGE SCALE GENOMIC DNA]</scope>
    <source>
        <strain evidence="11 12">NCTC 11558</strain>
    </source>
</reference>
<dbReference type="GO" id="GO:0016020">
    <property type="term" value="C:membrane"/>
    <property type="evidence" value="ECO:0007669"/>
    <property type="project" value="InterPro"/>
</dbReference>
<keyword evidence="4" id="KW-0808">Transferase</keyword>
<dbReference type="CDD" id="cd16917">
    <property type="entry name" value="HATPase_UhpB-NarQ-NarX-like"/>
    <property type="match status" value="1"/>
</dbReference>
<evidence type="ECO:0000256" key="4">
    <source>
        <dbReference type="ARBA" id="ARBA00022679"/>
    </source>
</evidence>
<protein>
    <recommendedName>
        <fullName evidence="2">histidine kinase</fullName>
        <ecNumber evidence="2">2.7.13.3</ecNumber>
    </recommendedName>
</protein>
<dbReference type="OrthoDB" id="9760839at2"/>
<keyword evidence="5" id="KW-0547">Nucleotide-binding</keyword>
<comment type="caution">
    <text evidence="11">The sequence shown here is derived from an EMBL/GenBank/DDBJ whole genome shotgun (WGS) entry which is preliminary data.</text>
</comment>
<name>G5JV25_9STRE</name>
<keyword evidence="9" id="KW-0812">Transmembrane</keyword>
<evidence type="ECO:0000313" key="12">
    <source>
        <dbReference type="Proteomes" id="UP000003573"/>
    </source>
</evidence>
<keyword evidence="9" id="KW-0472">Membrane</keyword>
<dbReference type="Gene3D" id="3.30.565.10">
    <property type="entry name" value="Histidine kinase-like ATPase, C-terminal domain"/>
    <property type="match status" value="1"/>
</dbReference>
<accession>G5JV25</accession>
<keyword evidence="8" id="KW-0902">Two-component regulatory system</keyword>
<keyword evidence="12" id="KW-1185">Reference proteome</keyword>
<feature type="transmembrane region" description="Helical" evidence="9">
    <location>
        <begin position="86"/>
        <end position="106"/>
    </location>
</feature>
<dbReference type="eggNOG" id="COG4585">
    <property type="taxonomic scope" value="Bacteria"/>
</dbReference>
<dbReference type="InterPro" id="IPR050482">
    <property type="entry name" value="Sensor_HK_TwoCompSys"/>
</dbReference>
<feature type="transmembrane region" description="Helical" evidence="9">
    <location>
        <begin position="112"/>
        <end position="130"/>
    </location>
</feature>
<dbReference type="Gene3D" id="1.20.5.1930">
    <property type="match status" value="1"/>
</dbReference>
<evidence type="ECO:0000256" key="1">
    <source>
        <dbReference type="ARBA" id="ARBA00000085"/>
    </source>
</evidence>
<evidence type="ECO:0000256" key="6">
    <source>
        <dbReference type="ARBA" id="ARBA00022777"/>
    </source>
</evidence>
<keyword evidence="3" id="KW-0597">Phosphoprotein</keyword>
<dbReference type="SMART" id="SM00387">
    <property type="entry name" value="HATPase_c"/>
    <property type="match status" value="1"/>
</dbReference>
<dbReference type="PANTHER" id="PTHR24421">
    <property type="entry name" value="NITRATE/NITRITE SENSOR PROTEIN NARX-RELATED"/>
    <property type="match status" value="1"/>
</dbReference>
<dbReference type="AlphaFoldDB" id="G5JV25"/>
<dbReference type="SUPFAM" id="SSF55874">
    <property type="entry name" value="ATPase domain of HSP90 chaperone/DNA topoisomerase II/histidine kinase"/>
    <property type="match status" value="1"/>
</dbReference>
<evidence type="ECO:0000256" key="2">
    <source>
        <dbReference type="ARBA" id="ARBA00012438"/>
    </source>
</evidence>
<feature type="transmembrane region" description="Helical" evidence="9">
    <location>
        <begin position="137"/>
        <end position="160"/>
    </location>
</feature>
<dbReference type="Pfam" id="PF02518">
    <property type="entry name" value="HATPase_c"/>
    <property type="match status" value="1"/>
</dbReference>
<dbReference type="Pfam" id="PF07730">
    <property type="entry name" value="HisKA_3"/>
    <property type="match status" value="1"/>
</dbReference>
<dbReference type="GO" id="GO:0005524">
    <property type="term" value="F:ATP binding"/>
    <property type="evidence" value="ECO:0007669"/>
    <property type="project" value="UniProtKB-KW"/>
</dbReference>